<comment type="function">
    <text evidence="2">Purine nucleoside enzyme that catalyzes the phosphorolysis of adenosine and inosine nucleosides, yielding D-ribose 1-phosphate and the respective free bases, adenine and hypoxanthine. Also catalyzes the phosphorolysis of S-methyl-5'-thioadenosine into adenine and S-methyl-5-thio-alpha-D-ribose 1-phosphate. Also has adenosine deaminase activity.</text>
</comment>
<dbReference type="AlphaFoldDB" id="A0A388TGW3"/>
<evidence type="ECO:0000256" key="10">
    <source>
        <dbReference type="ARBA" id="ARBA00049893"/>
    </source>
</evidence>
<dbReference type="Proteomes" id="UP000275925">
    <property type="component" value="Unassembled WGS sequence"/>
</dbReference>
<dbReference type="Pfam" id="PF02578">
    <property type="entry name" value="Cu-oxidase_4"/>
    <property type="match status" value="1"/>
</dbReference>
<evidence type="ECO:0000256" key="8">
    <source>
        <dbReference type="ARBA" id="ARBA00047989"/>
    </source>
</evidence>
<comment type="catalytic activity">
    <reaction evidence="9">
        <text>adenosine + phosphate = alpha-D-ribose 1-phosphate + adenine</text>
        <dbReference type="Rhea" id="RHEA:27642"/>
        <dbReference type="ChEBI" id="CHEBI:16335"/>
        <dbReference type="ChEBI" id="CHEBI:16708"/>
        <dbReference type="ChEBI" id="CHEBI:43474"/>
        <dbReference type="ChEBI" id="CHEBI:57720"/>
        <dbReference type="EC" id="2.4.2.1"/>
    </reaction>
    <physiologicalReaction direction="left-to-right" evidence="9">
        <dbReference type="Rhea" id="RHEA:27643"/>
    </physiologicalReaction>
</comment>
<comment type="catalytic activity">
    <reaction evidence="10">
        <text>S-methyl-5'-thioadenosine + phosphate = 5-(methylsulfanyl)-alpha-D-ribose 1-phosphate + adenine</text>
        <dbReference type="Rhea" id="RHEA:11852"/>
        <dbReference type="ChEBI" id="CHEBI:16708"/>
        <dbReference type="ChEBI" id="CHEBI:17509"/>
        <dbReference type="ChEBI" id="CHEBI:43474"/>
        <dbReference type="ChEBI" id="CHEBI:58533"/>
        <dbReference type="EC" id="2.4.2.28"/>
    </reaction>
    <physiologicalReaction direction="left-to-right" evidence="10">
        <dbReference type="Rhea" id="RHEA:11853"/>
    </physiologicalReaction>
</comment>
<reference evidence="11 12" key="1">
    <citation type="journal article" date="2019" name="ISME J.">
        <title>Genome analyses of uncultured TG2/ZB3 bacteria in 'Margulisbacteria' specifically attached to ectosymbiotic spirochetes of protists in the termite gut.</title>
        <authorList>
            <person name="Utami Y.D."/>
            <person name="Kuwahara H."/>
            <person name="Igai K."/>
            <person name="Murakami T."/>
            <person name="Sugaya K."/>
            <person name="Morikawa T."/>
            <person name="Nagura Y."/>
            <person name="Yuki M."/>
            <person name="Deevong P."/>
            <person name="Inoue T."/>
            <person name="Kihara K."/>
            <person name="Lo N."/>
            <person name="Yamada A."/>
            <person name="Ohkuma M."/>
            <person name="Hongoh Y."/>
        </authorList>
    </citation>
    <scope>NUCLEOTIDE SEQUENCE [LARGE SCALE GENOMIC DNA]</scope>
    <source>
        <strain evidence="11">NkOx7-02</strain>
    </source>
</reference>
<accession>A0A388TGW3</accession>
<evidence type="ECO:0000313" key="12">
    <source>
        <dbReference type="Proteomes" id="UP000275925"/>
    </source>
</evidence>
<keyword evidence="12" id="KW-1185">Reference proteome</keyword>
<keyword evidence="4" id="KW-0808">Transferase</keyword>
<comment type="catalytic activity">
    <reaction evidence="8">
        <text>adenosine + H2O + H(+) = inosine + NH4(+)</text>
        <dbReference type="Rhea" id="RHEA:24408"/>
        <dbReference type="ChEBI" id="CHEBI:15377"/>
        <dbReference type="ChEBI" id="CHEBI:15378"/>
        <dbReference type="ChEBI" id="CHEBI:16335"/>
        <dbReference type="ChEBI" id="CHEBI:17596"/>
        <dbReference type="ChEBI" id="CHEBI:28938"/>
        <dbReference type="EC" id="3.5.4.4"/>
    </reaction>
    <physiologicalReaction direction="left-to-right" evidence="8">
        <dbReference type="Rhea" id="RHEA:24409"/>
    </physiologicalReaction>
</comment>
<keyword evidence="6" id="KW-0378">Hydrolase</keyword>
<dbReference type="InterPro" id="IPR038371">
    <property type="entry name" value="Cu_polyphenol_OxRdtase_sf"/>
</dbReference>
<dbReference type="PANTHER" id="PTHR30616">
    <property type="entry name" value="UNCHARACTERIZED PROTEIN YFIH"/>
    <property type="match status" value="1"/>
</dbReference>
<evidence type="ECO:0000256" key="6">
    <source>
        <dbReference type="ARBA" id="ARBA00022801"/>
    </source>
</evidence>
<dbReference type="PANTHER" id="PTHR30616:SF2">
    <property type="entry name" value="PURINE NUCLEOSIDE PHOSPHORYLASE LACC1"/>
    <property type="match status" value="1"/>
</dbReference>
<dbReference type="InterPro" id="IPR011324">
    <property type="entry name" value="Cytotoxic_necrot_fac-like_cat"/>
</dbReference>
<gene>
    <name evidence="11" type="primary">yfiH</name>
    <name evidence="11" type="ORF">NO2_0909</name>
</gene>
<evidence type="ECO:0000256" key="5">
    <source>
        <dbReference type="ARBA" id="ARBA00022723"/>
    </source>
</evidence>
<comment type="caution">
    <text evidence="11">The sequence shown here is derived from an EMBL/GenBank/DDBJ whole genome shotgun (WGS) entry which is preliminary data.</text>
</comment>
<dbReference type="CDD" id="cd16833">
    <property type="entry name" value="YfiH"/>
    <property type="match status" value="1"/>
</dbReference>
<dbReference type="Gene3D" id="3.60.140.10">
    <property type="entry name" value="CNF1/YfiH-like putative cysteine hydrolases"/>
    <property type="match status" value="1"/>
</dbReference>
<dbReference type="SUPFAM" id="SSF64438">
    <property type="entry name" value="CNF1/YfiH-like putative cysteine hydrolases"/>
    <property type="match status" value="1"/>
</dbReference>
<dbReference type="GO" id="GO:0017061">
    <property type="term" value="F:S-methyl-5-thioadenosine phosphorylase activity"/>
    <property type="evidence" value="ECO:0007669"/>
    <property type="project" value="UniProtKB-EC"/>
</dbReference>
<evidence type="ECO:0000313" key="11">
    <source>
        <dbReference type="EMBL" id="GBR76347.1"/>
    </source>
</evidence>
<organism evidence="11 12">
    <name type="scientific">Candidatus Termititenax persephonae</name>
    <dbReference type="NCBI Taxonomy" id="2218525"/>
    <lineage>
        <taxon>Bacteria</taxon>
        <taxon>Bacillati</taxon>
        <taxon>Candidatus Margulisiibacteriota</taxon>
        <taxon>Candidatus Termititenacia</taxon>
        <taxon>Candidatus Termititenacales</taxon>
        <taxon>Candidatus Termititenacaceae</taxon>
        <taxon>Candidatus Termititenax</taxon>
    </lineage>
</organism>
<keyword evidence="5" id="KW-0479">Metal-binding</keyword>
<evidence type="ECO:0000256" key="7">
    <source>
        <dbReference type="ARBA" id="ARBA00022833"/>
    </source>
</evidence>
<name>A0A388TGW3_9BACT</name>
<evidence type="ECO:0000256" key="1">
    <source>
        <dbReference type="ARBA" id="ARBA00000553"/>
    </source>
</evidence>
<keyword evidence="7" id="KW-0862">Zinc</keyword>
<dbReference type="EMBL" id="BGZO01000024">
    <property type="protein sequence ID" value="GBR76347.1"/>
    <property type="molecule type" value="Genomic_DNA"/>
</dbReference>
<comment type="similarity">
    <text evidence="3">Belongs to the purine nucleoside phosphorylase YfiH/LACC1 family.</text>
</comment>
<evidence type="ECO:0000256" key="9">
    <source>
        <dbReference type="ARBA" id="ARBA00048968"/>
    </source>
</evidence>
<sequence length="186" mass="20710">MRYGFVGRGETLPPGRAVFAQQIHQDKIGDVETADAERREIAGCDALATRQKNLLLVVKTADCAPLLFYDAVTETIAAVHAGRAGTELGLAGKTVAHLVRRYAVEPANLRVIMGPAICVHCYQIDRDRDRHYDLWAENKKQLTAAGVQNIENTGLCTACHAHDRFYSYRRERTALRNFAYIALEPL</sequence>
<protein>
    <submittedName>
        <fullName evidence="11">Protein YfiH-like superfamily</fullName>
    </submittedName>
</protein>
<evidence type="ECO:0000256" key="2">
    <source>
        <dbReference type="ARBA" id="ARBA00003215"/>
    </source>
</evidence>
<dbReference type="InterPro" id="IPR003730">
    <property type="entry name" value="Cu_polyphenol_OxRdtase"/>
</dbReference>
<evidence type="ECO:0000256" key="3">
    <source>
        <dbReference type="ARBA" id="ARBA00007353"/>
    </source>
</evidence>
<dbReference type="GO" id="GO:0005507">
    <property type="term" value="F:copper ion binding"/>
    <property type="evidence" value="ECO:0007669"/>
    <property type="project" value="TreeGrafter"/>
</dbReference>
<evidence type="ECO:0000256" key="4">
    <source>
        <dbReference type="ARBA" id="ARBA00022679"/>
    </source>
</evidence>
<proteinExistence type="inferred from homology"/>
<comment type="catalytic activity">
    <reaction evidence="1">
        <text>inosine + phosphate = alpha-D-ribose 1-phosphate + hypoxanthine</text>
        <dbReference type="Rhea" id="RHEA:27646"/>
        <dbReference type="ChEBI" id="CHEBI:17368"/>
        <dbReference type="ChEBI" id="CHEBI:17596"/>
        <dbReference type="ChEBI" id="CHEBI:43474"/>
        <dbReference type="ChEBI" id="CHEBI:57720"/>
        <dbReference type="EC" id="2.4.2.1"/>
    </reaction>
    <physiologicalReaction direction="left-to-right" evidence="1">
        <dbReference type="Rhea" id="RHEA:27647"/>
    </physiologicalReaction>
</comment>